<evidence type="ECO:0000313" key="1">
    <source>
        <dbReference type="EMBL" id="CCV05227.1"/>
    </source>
</evidence>
<organism evidence="1 2">
    <name type="scientific">Mesorhizobium metallidurans STM 2683</name>
    <dbReference type="NCBI Taxonomy" id="1297569"/>
    <lineage>
        <taxon>Bacteria</taxon>
        <taxon>Pseudomonadati</taxon>
        <taxon>Pseudomonadota</taxon>
        <taxon>Alphaproteobacteria</taxon>
        <taxon>Hyphomicrobiales</taxon>
        <taxon>Phyllobacteriaceae</taxon>
        <taxon>Mesorhizobium</taxon>
    </lineage>
</organism>
<dbReference type="EMBL" id="CAUM01000060">
    <property type="protein sequence ID" value="CCV05227.1"/>
    <property type="molecule type" value="Genomic_DNA"/>
</dbReference>
<name>M5ELM9_9HYPH</name>
<evidence type="ECO:0000313" key="2">
    <source>
        <dbReference type="Proteomes" id="UP000012062"/>
    </source>
</evidence>
<dbReference type="Proteomes" id="UP000012062">
    <property type="component" value="Unassembled WGS sequence"/>
</dbReference>
<reference evidence="1 2" key="1">
    <citation type="submission" date="2013-02" db="EMBL/GenBank/DDBJ databases">
        <authorList>
            <person name="Genoscope - CEA"/>
        </authorList>
    </citation>
    <scope>NUCLEOTIDE SEQUENCE [LARGE SCALE GENOMIC DNA]</scope>
    <source>
        <strain evidence="1 2">STM 2683</strain>
    </source>
</reference>
<sequence>MPFCDGNWCNLLNIYPIASVI</sequence>
<proteinExistence type="predicted"/>
<gene>
    <name evidence="1" type="ORF">MESS2_1520026</name>
</gene>
<protein>
    <submittedName>
        <fullName evidence="1">Uncharacterized protein</fullName>
    </submittedName>
</protein>
<accession>M5ELM9</accession>
<keyword evidence="2" id="KW-1185">Reference proteome</keyword>
<dbReference type="AlphaFoldDB" id="M5ELM9"/>
<comment type="caution">
    <text evidence="1">The sequence shown here is derived from an EMBL/GenBank/DDBJ whole genome shotgun (WGS) entry which is preliminary data.</text>
</comment>